<evidence type="ECO:0000256" key="2">
    <source>
        <dbReference type="ARBA" id="ARBA00011255"/>
    </source>
</evidence>
<comment type="similarity">
    <text evidence="1 5">Belongs to the FliD family.</text>
</comment>
<evidence type="ECO:0000313" key="9">
    <source>
        <dbReference type="Proteomes" id="UP001172738"/>
    </source>
</evidence>
<proteinExistence type="inferred from homology"/>
<gene>
    <name evidence="8" type="primary">fliD</name>
    <name evidence="8" type="ORF">QQX04_05185</name>
</gene>
<dbReference type="EMBL" id="JAUHPV010000002">
    <property type="protein sequence ID" value="MDN4472383.1"/>
    <property type="molecule type" value="Genomic_DNA"/>
</dbReference>
<comment type="caution">
    <text evidence="8">The sequence shown here is derived from an EMBL/GenBank/DDBJ whole genome shotgun (WGS) entry which is preliminary data.</text>
</comment>
<feature type="domain" description="Flagellar hook-associated protein 2 N-terminal" evidence="6">
    <location>
        <begin position="11"/>
        <end position="106"/>
    </location>
</feature>
<dbReference type="Pfam" id="PF07195">
    <property type="entry name" value="FliD_C"/>
    <property type="match status" value="1"/>
</dbReference>
<keyword evidence="8" id="KW-0282">Flagellum</keyword>
<keyword evidence="5" id="KW-0964">Secreted</keyword>
<dbReference type="InterPro" id="IPR003481">
    <property type="entry name" value="FliD_N"/>
</dbReference>
<comment type="subcellular location">
    <subcellularLocation>
        <location evidence="5">Secreted</location>
    </subcellularLocation>
    <subcellularLocation>
        <location evidence="5">Bacterial flagellum</location>
    </subcellularLocation>
</comment>
<dbReference type="Proteomes" id="UP001172738">
    <property type="component" value="Unassembled WGS sequence"/>
</dbReference>
<keyword evidence="3" id="KW-0175">Coiled coil</keyword>
<evidence type="ECO:0000313" key="8">
    <source>
        <dbReference type="EMBL" id="MDN4472383.1"/>
    </source>
</evidence>
<dbReference type="PANTHER" id="PTHR30288:SF0">
    <property type="entry name" value="FLAGELLAR HOOK-ASSOCIATED PROTEIN 2"/>
    <property type="match status" value="1"/>
</dbReference>
<keyword evidence="9" id="KW-1185">Reference proteome</keyword>
<reference evidence="8" key="1">
    <citation type="submission" date="2023-06" db="EMBL/GenBank/DDBJ databases">
        <title>SYSU T00b26.</title>
        <authorList>
            <person name="Gao L."/>
            <person name="Fang B.-Z."/>
            <person name="Li W.-J."/>
        </authorList>
    </citation>
    <scope>NUCLEOTIDE SEQUENCE</scope>
    <source>
        <strain evidence="8">SYSU T00b26</strain>
    </source>
</reference>
<sequence>MPTLGIDGIISGMDTTSIISALMRVEAQPQALLQSKQSKAENVLSALQGINTKVASLASAAEKASDPDSWASFKATSSSDAVTATAGTTASAGSLSFTVDAVATSQVSLTAAVTEGATLVAENPPSLTFLKADGEYLTITPASNSLADIASAINSSSAGVTATRVQVSGGDTPSYRLQFASETTGADGAFELYVGDQAAVEGGTATRLDSVVTRAATDASLTLYPGTAAETTYAQSSNTFTGLMTGVNVTLGATVEPGDEVTISVATNASSVESLAKNLVSNLNTIFSDIASRTRTTSSTNDQGESIISAGLLGGDSAVRNLRTQLTQAASYPIDGASPSSYGISVTRDGEFEFDSAAFSAALADDPDGTAAFIQALGARIQETAESFSDSTSGSLSLKIQTQESRIDGLADQIAAWDDRLAMREATLSKQFTAMETALGTLNSQQSWLEQQISQLPSWNSSK</sequence>
<protein>
    <recommendedName>
        <fullName evidence="5">Flagellar hook-associated protein 2</fullName>
        <shortName evidence="5">HAP2</shortName>
    </recommendedName>
    <alternativeName>
        <fullName evidence="5">Flagellar cap protein</fullName>
    </alternativeName>
</protein>
<comment type="function">
    <text evidence="5">Required for morphogenesis and for the elongation of the flagellar filament by facilitating polymerization of the flagellin monomers at the tip of growing filament. Forms a capping structure, which prevents flagellin subunits (transported through the central channel of the flagellum) from leaking out without polymerization at the distal end.</text>
</comment>
<evidence type="ECO:0000256" key="5">
    <source>
        <dbReference type="RuleBase" id="RU362066"/>
    </source>
</evidence>
<dbReference type="InterPro" id="IPR010809">
    <property type="entry name" value="FliD_C"/>
</dbReference>
<keyword evidence="4 5" id="KW-0975">Bacterial flagellum</keyword>
<dbReference type="Pfam" id="PF02465">
    <property type="entry name" value="FliD_N"/>
    <property type="match status" value="1"/>
</dbReference>
<dbReference type="RefSeq" id="WP_301126881.1">
    <property type="nucleotide sequence ID" value="NZ_JAUHPV010000002.1"/>
</dbReference>
<evidence type="ECO:0000256" key="3">
    <source>
        <dbReference type="ARBA" id="ARBA00023054"/>
    </source>
</evidence>
<dbReference type="InterPro" id="IPR040026">
    <property type="entry name" value="FliD"/>
</dbReference>
<evidence type="ECO:0000259" key="7">
    <source>
        <dbReference type="Pfam" id="PF07195"/>
    </source>
</evidence>
<keyword evidence="8" id="KW-0966">Cell projection</keyword>
<accession>A0ABT8FZY0</accession>
<comment type="subunit">
    <text evidence="2 5">Homopentamer.</text>
</comment>
<evidence type="ECO:0000259" key="6">
    <source>
        <dbReference type="Pfam" id="PF02465"/>
    </source>
</evidence>
<organism evidence="8 9">
    <name type="scientific">Demequina zhanjiangensis</name>
    <dbReference type="NCBI Taxonomy" id="3051659"/>
    <lineage>
        <taxon>Bacteria</taxon>
        <taxon>Bacillati</taxon>
        <taxon>Actinomycetota</taxon>
        <taxon>Actinomycetes</taxon>
        <taxon>Micrococcales</taxon>
        <taxon>Demequinaceae</taxon>
        <taxon>Demequina</taxon>
    </lineage>
</organism>
<feature type="domain" description="Flagellar hook-associated protein 2 C-terminal" evidence="7">
    <location>
        <begin position="231"/>
        <end position="444"/>
    </location>
</feature>
<evidence type="ECO:0000256" key="4">
    <source>
        <dbReference type="ARBA" id="ARBA00023143"/>
    </source>
</evidence>
<evidence type="ECO:0000256" key="1">
    <source>
        <dbReference type="ARBA" id="ARBA00009764"/>
    </source>
</evidence>
<keyword evidence="8" id="KW-0969">Cilium</keyword>
<name>A0ABT8FZY0_9MICO</name>
<dbReference type="InterPro" id="IPR010810">
    <property type="entry name" value="Flagellin_hook_IN_motif"/>
</dbReference>
<dbReference type="Pfam" id="PF07196">
    <property type="entry name" value="Flagellin_IN"/>
    <property type="match status" value="1"/>
</dbReference>
<dbReference type="PANTHER" id="PTHR30288">
    <property type="entry name" value="FLAGELLAR CAP/ASSEMBLY PROTEIN FLID"/>
    <property type="match status" value="1"/>
</dbReference>